<keyword evidence="5" id="KW-0472">Membrane</keyword>
<evidence type="ECO:0008006" key="9">
    <source>
        <dbReference type="Google" id="ProtNLM"/>
    </source>
</evidence>
<name>A0A3Q1IPJ9_ANATE</name>
<comment type="similarity">
    <text evidence="2 6">Belongs to the peroxisomal membrane protein PXMP2/4 family.</text>
</comment>
<evidence type="ECO:0000256" key="2">
    <source>
        <dbReference type="ARBA" id="ARBA00006824"/>
    </source>
</evidence>
<dbReference type="GO" id="GO:0061668">
    <property type="term" value="P:mitochondrial ribosome assembly"/>
    <property type="evidence" value="ECO:0007669"/>
    <property type="project" value="TreeGrafter"/>
</dbReference>
<evidence type="ECO:0000256" key="4">
    <source>
        <dbReference type="ARBA" id="ARBA00022989"/>
    </source>
</evidence>
<reference evidence="7" key="2">
    <citation type="submission" date="2025-08" db="UniProtKB">
        <authorList>
            <consortium name="Ensembl"/>
        </authorList>
    </citation>
    <scope>IDENTIFICATION</scope>
</reference>
<evidence type="ECO:0000313" key="7">
    <source>
        <dbReference type="Ensembl" id="ENSATEP00000023717.2"/>
    </source>
</evidence>
<dbReference type="GO" id="GO:0005739">
    <property type="term" value="C:mitochondrion"/>
    <property type="evidence" value="ECO:0007669"/>
    <property type="project" value="TreeGrafter"/>
</dbReference>
<dbReference type="InterPro" id="IPR007248">
    <property type="entry name" value="Mpv17_PMP22"/>
</dbReference>
<evidence type="ECO:0000256" key="5">
    <source>
        <dbReference type="ARBA" id="ARBA00023136"/>
    </source>
</evidence>
<accession>A0A3Q1IPJ9</accession>
<dbReference type="PANTHER" id="PTHR11266">
    <property type="entry name" value="PEROXISOMAL MEMBRANE PROTEIN 2, PXMP2 MPV17"/>
    <property type="match status" value="1"/>
</dbReference>
<dbReference type="Pfam" id="PF04117">
    <property type="entry name" value="Mpv17_PMP22"/>
    <property type="match status" value="1"/>
</dbReference>
<dbReference type="Proteomes" id="UP000265040">
    <property type="component" value="Chromosome 4"/>
</dbReference>
<evidence type="ECO:0000256" key="3">
    <source>
        <dbReference type="ARBA" id="ARBA00022692"/>
    </source>
</evidence>
<dbReference type="Ensembl" id="ENSATET00000024099.2">
    <property type="protein sequence ID" value="ENSATEP00000023717.2"/>
    <property type="gene ID" value="ENSATEG00000016430.2"/>
</dbReference>
<organism evidence="7 8">
    <name type="scientific">Anabas testudineus</name>
    <name type="common">Climbing perch</name>
    <name type="synonym">Anthias testudineus</name>
    <dbReference type="NCBI Taxonomy" id="64144"/>
    <lineage>
        <taxon>Eukaryota</taxon>
        <taxon>Metazoa</taxon>
        <taxon>Chordata</taxon>
        <taxon>Craniata</taxon>
        <taxon>Vertebrata</taxon>
        <taxon>Euteleostomi</taxon>
        <taxon>Actinopterygii</taxon>
        <taxon>Neopterygii</taxon>
        <taxon>Teleostei</taxon>
        <taxon>Neoteleostei</taxon>
        <taxon>Acanthomorphata</taxon>
        <taxon>Anabantaria</taxon>
        <taxon>Anabantiformes</taxon>
        <taxon>Anabantoidei</taxon>
        <taxon>Anabantidae</taxon>
        <taxon>Anabas</taxon>
    </lineage>
</organism>
<proteinExistence type="inferred from homology"/>
<evidence type="ECO:0000313" key="8">
    <source>
        <dbReference type="Proteomes" id="UP000265040"/>
    </source>
</evidence>
<keyword evidence="4" id="KW-1133">Transmembrane helix</keyword>
<dbReference type="GeneTree" id="ENSGT00940000160620"/>
<comment type="subcellular location">
    <subcellularLocation>
        <location evidence="1">Membrane</location>
        <topology evidence="1">Multi-pass membrane protein</topology>
    </subcellularLocation>
</comment>
<reference evidence="7" key="1">
    <citation type="submission" date="2021-04" db="EMBL/GenBank/DDBJ databases">
        <authorList>
            <consortium name="Wellcome Sanger Institute Data Sharing"/>
        </authorList>
    </citation>
    <scope>NUCLEOTIDE SEQUENCE [LARGE SCALE GENOMIC DNA]</scope>
</reference>
<evidence type="ECO:0000256" key="1">
    <source>
        <dbReference type="ARBA" id="ARBA00004141"/>
    </source>
</evidence>
<dbReference type="GO" id="GO:0016020">
    <property type="term" value="C:membrane"/>
    <property type="evidence" value="ECO:0007669"/>
    <property type="project" value="UniProtKB-SubCell"/>
</dbReference>
<sequence length="192" mass="22457">MLPQVGKEFLVRIRSSCRPLFEGRYLLPTNILTGGVTLGLADILEQTRETHKEPDAVREWSRTGRMFVLGCAISPLIHYWYTWLDRFYVGKTLTIVGKKIMADQLIGTPVTGMCYFLGMSLIEGHTVSEGWEEYTNKFGEYYKMDWCVWPLAQMINFFFLSPKFRVLYINFVSLGWDTYFSYIKHRVSQFKV</sequence>
<dbReference type="PANTHER" id="PTHR11266:SF8">
    <property type="entry name" value="MPV17-LIKE PROTEIN 2"/>
    <property type="match status" value="1"/>
</dbReference>
<gene>
    <name evidence="7" type="primary">MPV17L2</name>
</gene>
<reference evidence="7" key="3">
    <citation type="submission" date="2025-09" db="UniProtKB">
        <authorList>
            <consortium name="Ensembl"/>
        </authorList>
    </citation>
    <scope>IDENTIFICATION</scope>
</reference>
<keyword evidence="3" id="KW-0812">Transmembrane</keyword>
<keyword evidence="8" id="KW-1185">Reference proteome</keyword>
<protein>
    <recommendedName>
        <fullName evidence="9">Mpv17-like protein 2</fullName>
    </recommendedName>
</protein>
<evidence type="ECO:0000256" key="6">
    <source>
        <dbReference type="RuleBase" id="RU363053"/>
    </source>
</evidence>
<dbReference type="AlphaFoldDB" id="A0A3Q1IPJ9"/>